<dbReference type="PANTHER" id="PTHR11046:SF29">
    <property type="match status" value="1"/>
</dbReference>
<dbReference type="PANTHER" id="PTHR11046">
    <property type="entry name" value="OLIGORIBONUCLEASE, MITOCHONDRIAL"/>
    <property type="match status" value="1"/>
</dbReference>
<keyword evidence="3" id="KW-1185">Reference proteome</keyword>
<dbReference type="AlphaFoldDB" id="A0A8S3TGN1"/>
<evidence type="ECO:0000256" key="1">
    <source>
        <dbReference type="ARBA" id="ARBA00022722"/>
    </source>
</evidence>
<dbReference type="OrthoDB" id="10067847at2759"/>
<name>A0A8S3TGN1_MYTED</name>
<evidence type="ECO:0000313" key="2">
    <source>
        <dbReference type="EMBL" id="CAG2230236.1"/>
    </source>
</evidence>
<accession>A0A8S3TGN1</accession>
<evidence type="ECO:0000313" key="3">
    <source>
        <dbReference type="Proteomes" id="UP000683360"/>
    </source>
</evidence>
<reference evidence="2" key="1">
    <citation type="submission" date="2021-03" db="EMBL/GenBank/DDBJ databases">
        <authorList>
            <person name="Bekaert M."/>
        </authorList>
    </citation>
    <scope>NUCLEOTIDE SEQUENCE</scope>
</reference>
<organism evidence="2 3">
    <name type="scientific">Mytilus edulis</name>
    <name type="common">Blue mussel</name>
    <dbReference type="NCBI Taxonomy" id="6550"/>
    <lineage>
        <taxon>Eukaryota</taxon>
        <taxon>Metazoa</taxon>
        <taxon>Spiralia</taxon>
        <taxon>Lophotrochozoa</taxon>
        <taxon>Mollusca</taxon>
        <taxon>Bivalvia</taxon>
        <taxon>Autobranchia</taxon>
        <taxon>Pteriomorphia</taxon>
        <taxon>Mytilida</taxon>
        <taxon>Mytiloidea</taxon>
        <taxon>Mytilidae</taxon>
        <taxon>Mytilinae</taxon>
        <taxon>Mytilus</taxon>
    </lineage>
</organism>
<sequence>MLNYEYDLPDLNDMGQGHKGNCLHQDATSKHHKHFQSFQITTPDKKTFSLGLNEVGSGDAASIMSSFKNIISDLGQAAQNEPEIVSRLTCSIVSTMSDQGAANPLFNQKLKEFKESLLPDIVENWENLDINTQTEMAKMSSFFCKMHIFVNMASEVDKCLQVFESNVCNGKNPFAFEWKESGASRLLFMGVKSLVLASTFALI</sequence>
<keyword evidence="1" id="KW-0378">Hydrolase</keyword>
<keyword evidence="1" id="KW-0540">Nuclease</keyword>
<gene>
    <name evidence="2" type="ORF">MEDL_43092</name>
</gene>
<dbReference type="Proteomes" id="UP000683360">
    <property type="component" value="Unassembled WGS sequence"/>
</dbReference>
<proteinExistence type="predicted"/>
<dbReference type="EMBL" id="CAJPWZ010002055">
    <property type="protein sequence ID" value="CAG2230236.1"/>
    <property type="molecule type" value="Genomic_DNA"/>
</dbReference>
<protein>
    <submittedName>
        <fullName evidence="2">Uncharacterized protein</fullName>
    </submittedName>
</protein>
<dbReference type="InterPro" id="IPR022894">
    <property type="entry name" value="Oligoribonuclease"/>
</dbReference>
<comment type="caution">
    <text evidence="2">The sequence shown here is derived from an EMBL/GenBank/DDBJ whole genome shotgun (WGS) entry which is preliminary data.</text>
</comment>
<dbReference type="GO" id="GO:0000175">
    <property type="term" value="F:3'-5'-RNA exonuclease activity"/>
    <property type="evidence" value="ECO:0007669"/>
    <property type="project" value="InterPro"/>
</dbReference>